<comment type="caution">
    <text evidence="3">The sequence shown here is derived from an EMBL/GenBank/DDBJ whole genome shotgun (WGS) entry which is preliminary data.</text>
</comment>
<organism evidence="3 4">
    <name type="scientific">Halteria grandinella</name>
    <dbReference type="NCBI Taxonomy" id="5974"/>
    <lineage>
        <taxon>Eukaryota</taxon>
        <taxon>Sar</taxon>
        <taxon>Alveolata</taxon>
        <taxon>Ciliophora</taxon>
        <taxon>Intramacronucleata</taxon>
        <taxon>Spirotrichea</taxon>
        <taxon>Stichotrichia</taxon>
        <taxon>Sporadotrichida</taxon>
        <taxon>Halteriidae</taxon>
        <taxon>Halteria</taxon>
    </lineage>
</organism>
<evidence type="ECO:0000256" key="1">
    <source>
        <dbReference type="SAM" id="MobiDB-lite"/>
    </source>
</evidence>
<keyword evidence="2" id="KW-1133">Transmembrane helix</keyword>
<reference evidence="3" key="1">
    <citation type="submission" date="2019-06" db="EMBL/GenBank/DDBJ databases">
        <authorList>
            <person name="Zheng W."/>
        </authorList>
    </citation>
    <scope>NUCLEOTIDE SEQUENCE</scope>
    <source>
        <strain evidence="3">QDHG01</strain>
    </source>
</reference>
<keyword evidence="4" id="KW-1185">Reference proteome</keyword>
<proteinExistence type="predicted"/>
<keyword evidence="2" id="KW-0812">Transmembrane</keyword>
<keyword evidence="2" id="KW-0472">Membrane</keyword>
<name>A0A8J8SYM9_HALGN</name>
<accession>A0A8J8SYM9</accession>
<feature type="compositionally biased region" description="Basic and acidic residues" evidence="1">
    <location>
        <begin position="126"/>
        <end position="145"/>
    </location>
</feature>
<evidence type="ECO:0000313" key="3">
    <source>
        <dbReference type="EMBL" id="TNV75440.1"/>
    </source>
</evidence>
<dbReference type="EMBL" id="RRYP01015593">
    <property type="protein sequence ID" value="TNV75440.1"/>
    <property type="molecule type" value="Genomic_DNA"/>
</dbReference>
<feature type="region of interest" description="Disordered" evidence="1">
    <location>
        <begin position="125"/>
        <end position="168"/>
    </location>
</feature>
<protein>
    <submittedName>
        <fullName evidence="3">Uncharacterized protein</fullName>
    </submittedName>
</protein>
<feature type="transmembrane region" description="Helical" evidence="2">
    <location>
        <begin position="107"/>
        <end position="125"/>
    </location>
</feature>
<gene>
    <name evidence="3" type="ORF">FGO68_gene14857</name>
</gene>
<dbReference type="Proteomes" id="UP000785679">
    <property type="component" value="Unassembled WGS sequence"/>
</dbReference>
<evidence type="ECO:0000313" key="4">
    <source>
        <dbReference type="Proteomes" id="UP000785679"/>
    </source>
</evidence>
<feature type="transmembrane region" description="Helical" evidence="2">
    <location>
        <begin position="81"/>
        <end position="101"/>
    </location>
</feature>
<sequence>MLNKVKQLLKSVEEDLEESKEVFATKYDVKQIETRVMQVQGDHYALREQVSKLNTNVDQLRLACTALAQTVQEMQDEPFKLLFPSFYAIVATFLLMAYVLITVNSGWQTALMIFFFMGFLGSAKTKKSDDKNAKKEEPKKEEPQKEAPIINEPQDQPKQKETSSWWSS</sequence>
<dbReference type="AlphaFoldDB" id="A0A8J8SYM9"/>
<evidence type="ECO:0000256" key="2">
    <source>
        <dbReference type="SAM" id="Phobius"/>
    </source>
</evidence>